<dbReference type="RefSeq" id="WP_073156588.1">
    <property type="nucleotide sequence ID" value="NZ_FMYT01000007.1"/>
</dbReference>
<dbReference type="NCBIfam" id="TIGR01687">
    <property type="entry name" value="moaD_arch"/>
    <property type="match status" value="1"/>
</dbReference>
<dbReference type="PANTHER" id="PTHR38031:SF1">
    <property type="entry name" value="SULFUR CARRIER PROTEIN CYSO"/>
    <property type="match status" value="1"/>
</dbReference>
<evidence type="ECO:0000313" key="3">
    <source>
        <dbReference type="EMBL" id="TDS34660.1"/>
    </source>
</evidence>
<dbReference type="InterPro" id="IPR016155">
    <property type="entry name" value="Mopterin_synth/thiamin_S_b"/>
</dbReference>
<evidence type="ECO:0000313" key="2">
    <source>
        <dbReference type="EMBL" id="SDC50466.1"/>
    </source>
</evidence>
<reference evidence="3 5" key="3">
    <citation type="submission" date="2019-03" db="EMBL/GenBank/DDBJ databases">
        <title>Deep subsurface shale carbon reservoir microbial communities from Ohio and West Virginia, USA.</title>
        <authorList>
            <person name="Wrighton K."/>
        </authorList>
    </citation>
    <scope>NUCLEOTIDE SEQUENCE [LARGE SCALE GENOMIC DNA]</scope>
    <source>
        <strain evidence="3 5">UTICA-S4D12</strain>
    </source>
</reference>
<dbReference type="EMBL" id="FMYT01000007">
    <property type="protein sequence ID" value="SDC50466.1"/>
    <property type="molecule type" value="Genomic_DNA"/>
</dbReference>
<evidence type="ECO:0000313" key="1">
    <source>
        <dbReference type="EMBL" id="PXV65360.1"/>
    </source>
</evidence>
<dbReference type="Proteomes" id="UP000295758">
    <property type="component" value="Unassembled WGS sequence"/>
</dbReference>
<dbReference type="SUPFAM" id="SSF54285">
    <property type="entry name" value="MoaD/ThiS"/>
    <property type="match status" value="1"/>
</dbReference>
<dbReference type="Proteomes" id="UP000324896">
    <property type="component" value="Unassembled WGS sequence"/>
</dbReference>
<proteinExistence type="predicted"/>
<dbReference type="OrthoDB" id="2112016at2"/>
<dbReference type="InterPro" id="IPR052045">
    <property type="entry name" value="Sulfur_Carrier/Prot_Modifier"/>
</dbReference>
<dbReference type="STRING" id="54121.SAMN04515653_102109"/>
<gene>
    <name evidence="3" type="ORF">BY453_10295</name>
    <name evidence="1" type="ORF">C8C78_11417</name>
    <name evidence="2" type="ORF">SAMN04488597_10792</name>
</gene>
<name>A0A1G6M655_9FIRM</name>
<dbReference type="AlphaFoldDB" id="A0A1G6M655"/>
<dbReference type="EMBL" id="QICM01000014">
    <property type="protein sequence ID" value="PXV65360.1"/>
    <property type="molecule type" value="Genomic_DNA"/>
</dbReference>
<accession>A0A1G6M655</accession>
<dbReference type="Proteomes" id="UP000247389">
    <property type="component" value="Unassembled WGS sequence"/>
</dbReference>
<organism evidence="2 6">
    <name type="scientific">Halanaerobium congolense</name>
    <dbReference type="NCBI Taxonomy" id="54121"/>
    <lineage>
        <taxon>Bacteria</taxon>
        <taxon>Bacillati</taxon>
        <taxon>Bacillota</taxon>
        <taxon>Clostridia</taxon>
        <taxon>Halanaerobiales</taxon>
        <taxon>Halanaerobiaceae</taxon>
        <taxon>Halanaerobium</taxon>
    </lineage>
</organism>
<dbReference type="InterPro" id="IPR010038">
    <property type="entry name" value="MoaD_arc-typ"/>
</dbReference>
<reference evidence="1 4" key="2">
    <citation type="submission" date="2018-04" db="EMBL/GenBank/DDBJ databases">
        <title>Subsurface microbial communities from deep shales in Ohio and West Virginia, USA.</title>
        <authorList>
            <person name="Wrighton K."/>
        </authorList>
    </citation>
    <scope>NUCLEOTIDE SEQUENCE [LARGE SCALE GENOMIC DNA]</scope>
    <source>
        <strain evidence="1 4">MSL28</strain>
    </source>
</reference>
<evidence type="ECO:0000313" key="6">
    <source>
        <dbReference type="Proteomes" id="UP000324896"/>
    </source>
</evidence>
<evidence type="ECO:0000313" key="5">
    <source>
        <dbReference type="Proteomes" id="UP000295758"/>
    </source>
</evidence>
<protein>
    <submittedName>
        <fullName evidence="2">Molybdopterin synthase subunit MoaD</fullName>
    </submittedName>
</protein>
<dbReference type="InterPro" id="IPR012675">
    <property type="entry name" value="Beta-grasp_dom_sf"/>
</dbReference>
<dbReference type="Pfam" id="PF02597">
    <property type="entry name" value="ThiS"/>
    <property type="match status" value="1"/>
</dbReference>
<sequence>MALKVKFYSLFRINLKSSGTEYELDNEITIAELIEKLDQEYDGYFTQKLLEEDRSISAGAIILVNGHNVLHLDQLETKISNQDIVTLFPPSAGG</sequence>
<dbReference type="EMBL" id="SOAA01000002">
    <property type="protein sequence ID" value="TDS34660.1"/>
    <property type="molecule type" value="Genomic_DNA"/>
</dbReference>
<reference evidence="2 6" key="1">
    <citation type="submission" date="2016-10" db="EMBL/GenBank/DDBJ databases">
        <authorList>
            <person name="Varghese N."/>
            <person name="Submissions S."/>
        </authorList>
    </citation>
    <scope>NUCLEOTIDE SEQUENCE [LARGE SCALE GENOMIC DNA]</scope>
    <source>
        <strain evidence="2 6">WG10</strain>
    </source>
</reference>
<dbReference type="Gene3D" id="3.10.20.30">
    <property type="match status" value="1"/>
</dbReference>
<dbReference type="PANTHER" id="PTHR38031">
    <property type="entry name" value="SULFUR CARRIER PROTEIN SLR0821-RELATED"/>
    <property type="match status" value="1"/>
</dbReference>
<dbReference type="InterPro" id="IPR003749">
    <property type="entry name" value="ThiS/MoaD-like"/>
</dbReference>
<evidence type="ECO:0000313" key="4">
    <source>
        <dbReference type="Proteomes" id="UP000247389"/>
    </source>
</evidence>